<evidence type="ECO:0000256" key="1">
    <source>
        <dbReference type="SAM" id="MobiDB-lite"/>
    </source>
</evidence>
<dbReference type="Proteomes" id="UP000237438">
    <property type="component" value="Unassembled WGS sequence"/>
</dbReference>
<organism evidence="2 3">
    <name type="scientific">Erysiphe pulchra</name>
    <dbReference type="NCBI Taxonomy" id="225359"/>
    <lineage>
        <taxon>Eukaryota</taxon>
        <taxon>Fungi</taxon>
        <taxon>Dikarya</taxon>
        <taxon>Ascomycota</taxon>
        <taxon>Pezizomycotina</taxon>
        <taxon>Leotiomycetes</taxon>
        <taxon>Erysiphales</taxon>
        <taxon>Erysiphaceae</taxon>
        <taxon>Erysiphe</taxon>
    </lineage>
</organism>
<evidence type="ECO:0000313" key="3">
    <source>
        <dbReference type="Proteomes" id="UP000237438"/>
    </source>
</evidence>
<comment type="caution">
    <text evidence="2">The sequence shown here is derived from an EMBL/GenBank/DDBJ whole genome shotgun (WGS) entry which is preliminary data.</text>
</comment>
<name>A0A2S4PIS8_9PEZI</name>
<dbReference type="Gene3D" id="3.60.10.10">
    <property type="entry name" value="Endonuclease/exonuclease/phosphatase"/>
    <property type="match status" value="1"/>
</dbReference>
<evidence type="ECO:0000313" key="2">
    <source>
        <dbReference type="EMBL" id="POS81933.1"/>
    </source>
</evidence>
<gene>
    <name evidence="2" type="ORF">EPUL_005573</name>
</gene>
<dbReference type="AlphaFoldDB" id="A0A2S4PIS8"/>
<dbReference type="InterPro" id="IPR036691">
    <property type="entry name" value="Endo/exonu/phosph_ase_sf"/>
</dbReference>
<dbReference type="STRING" id="225359.A0A2S4PIS8"/>
<protein>
    <recommendedName>
        <fullName evidence="4">Endonuclease/exonuclease/phosphatase domain-containing protein</fullName>
    </recommendedName>
</protein>
<dbReference type="SUPFAM" id="SSF56219">
    <property type="entry name" value="DNase I-like"/>
    <property type="match status" value="1"/>
</dbReference>
<sequence>MKNTALNVGNVKEPLRLSNIHEIGEKTWAMVARNGSKKTRITLSNKAQAAPVRKSSQHLSKKDKLSAKNSSDGRLFVRLPQDHECRILSPAGIREIIVQKLAISPSLFGKIKPVHSGFALSPCSTEARETILKAGNGLFLSGAKLEPATNWIPVMIPTVPASIRKVQGEIEVSDSMLIDEVERMAYFSKAPRAGFRIFDESGIARPFKKQQPLESCKRCNGHHPTKNCPRAPSCGNCGSTNHCEEVCMAATKCRNCGGPHRSDSRRCLARPTRLGAPTKEQMKTFRQVGEREYQAVLRAKAAEESAASAENIQIDLTNSQQSEIDDDVDDIPASPVENSTARACELRVDILLIQEPWWSNSTKTHPYFNLFLPHGGDNIRPRAATFVRKDPQRITSSQKYPPSPTGDYCWVEVNGIMFLNVYKAPHDPTAVQPLLSCTPSSRSVAIGDLNSVYWAWQSGANRYYGQGEEIEKWAEKHNLTCL</sequence>
<dbReference type="EMBL" id="PEDP01005799">
    <property type="protein sequence ID" value="POS81933.1"/>
    <property type="molecule type" value="Genomic_DNA"/>
</dbReference>
<dbReference type="OrthoDB" id="10035396at2759"/>
<feature type="non-terminal residue" evidence="2">
    <location>
        <position position="482"/>
    </location>
</feature>
<feature type="region of interest" description="Disordered" evidence="1">
    <location>
        <begin position="44"/>
        <end position="67"/>
    </location>
</feature>
<proteinExistence type="predicted"/>
<reference evidence="2 3" key="1">
    <citation type="submission" date="2017-10" db="EMBL/GenBank/DDBJ databases">
        <title>Development of genomic resources for the powdery mildew, Erysiphe pulchra.</title>
        <authorList>
            <person name="Wadl P.A."/>
            <person name="Mack B.M."/>
            <person name="Moore G."/>
            <person name="Beltz S.B."/>
        </authorList>
    </citation>
    <scope>NUCLEOTIDE SEQUENCE [LARGE SCALE GENOMIC DNA]</scope>
    <source>
        <strain evidence="2">Cflorida</strain>
    </source>
</reference>
<evidence type="ECO:0008006" key="4">
    <source>
        <dbReference type="Google" id="ProtNLM"/>
    </source>
</evidence>
<accession>A0A2S4PIS8</accession>
<keyword evidence="3" id="KW-1185">Reference proteome</keyword>